<evidence type="ECO:0000313" key="1">
    <source>
        <dbReference type="EMBL" id="KAI4335498.1"/>
    </source>
</evidence>
<gene>
    <name evidence="1" type="ORF">L6164_014138</name>
</gene>
<protein>
    <submittedName>
        <fullName evidence="1">Uncharacterized protein</fullName>
    </submittedName>
</protein>
<dbReference type="Proteomes" id="UP000828941">
    <property type="component" value="Chromosome 6"/>
</dbReference>
<name>A0ACB9NGL0_BAUVA</name>
<organism evidence="1 2">
    <name type="scientific">Bauhinia variegata</name>
    <name type="common">Purple orchid tree</name>
    <name type="synonym">Phanera variegata</name>
    <dbReference type="NCBI Taxonomy" id="167791"/>
    <lineage>
        <taxon>Eukaryota</taxon>
        <taxon>Viridiplantae</taxon>
        <taxon>Streptophyta</taxon>
        <taxon>Embryophyta</taxon>
        <taxon>Tracheophyta</taxon>
        <taxon>Spermatophyta</taxon>
        <taxon>Magnoliopsida</taxon>
        <taxon>eudicotyledons</taxon>
        <taxon>Gunneridae</taxon>
        <taxon>Pentapetalae</taxon>
        <taxon>rosids</taxon>
        <taxon>fabids</taxon>
        <taxon>Fabales</taxon>
        <taxon>Fabaceae</taxon>
        <taxon>Cercidoideae</taxon>
        <taxon>Cercideae</taxon>
        <taxon>Bauhiniinae</taxon>
        <taxon>Bauhinia</taxon>
    </lineage>
</organism>
<sequence length="582" mass="65169">MAAKGGTNHGFKKARGALKIVKFTKPHGNYHKALDYAIHKATNQVQALPKEKHVRTIFHALSNRNEAAYCMYRLARRLAETYYWTDALKTLLILHRAMRELSNTFCEDLANYSQREGYIFDVSHLKDGFSPSGECCAWVRKYALYLEERLRCFDVLNHDVVKHGPKTRNPDTRDLFEHLPAQQQLLHQLLLCKPVGAASYNSLIHIVLSIVASESVKIYVAITSGVVNLIDKFFEMNRDDALWVLEIYQKSGSQAEELSGFFDFCKSLEFGRGQKFINIKQPPASFITTMEDYIKEAPTTLMIEDKETQITDEHGPSPKQNSAPVGGFLTEHEQDIDVKENPDASLEKTEAVAAPQFADLLGLDDLLTEAFEFEKSSLALTVVPTENSLTAGSDDDFASQTAGWELALFSDPTSNESLVPEGEVVQMTEPFSSGAVAEQSQVASRLDELALDNLYNGAIETTQPQANGAYQWEPVFSNPFEDTHGSTAPPTSQGIFYFLPDMAPPPMQTADMSHQQNFTVQQHQQQFMMNRKSTNPFDEPFTFADPTQSSTPSDPTQSSTPSDPSQSNTLQYSQEWLQLERA</sequence>
<reference evidence="1 2" key="1">
    <citation type="journal article" date="2022" name="DNA Res.">
        <title>Chromosomal-level genome assembly of the orchid tree Bauhinia variegata (Leguminosae; Cercidoideae) supports the allotetraploid origin hypothesis of Bauhinia.</title>
        <authorList>
            <person name="Zhong Y."/>
            <person name="Chen Y."/>
            <person name="Zheng D."/>
            <person name="Pang J."/>
            <person name="Liu Y."/>
            <person name="Luo S."/>
            <person name="Meng S."/>
            <person name="Qian L."/>
            <person name="Wei D."/>
            <person name="Dai S."/>
            <person name="Zhou R."/>
        </authorList>
    </citation>
    <scope>NUCLEOTIDE SEQUENCE [LARGE SCALE GENOMIC DNA]</scope>
    <source>
        <strain evidence="1">BV-YZ2020</strain>
    </source>
</reference>
<dbReference type="EMBL" id="CM039431">
    <property type="protein sequence ID" value="KAI4335498.1"/>
    <property type="molecule type" value="Genomic_DNA"/>
</dbReference>
<accession>A0ACB9NGL0</accession>
<evidence type="ECO:0000313" key="2">
    <source>
        <dbReference type="Proteomes" id="UP000828941"/>
    </source>
</evidence>
<comment type="caution">
    <text evidence="1">The sequence shown here is derived from an EMBL/GenBank/DDBJ whole genome shotgun (WGS) entry which is preliminary data.</text>
</comment>
<proteinExistence type="predicted"/>
<keyword evidence="2" id="KW-1185">Reference proteome</keyword>